<dbReference type="InterPro" id="IPR022764">
    <property type="entry name" value="Peptidase_S54_rhomboid_dom"/>
</dbReference>
<evidence type="ECO:0000256" key="2">
    <source>
        <dbReference type="ARBA" id="ARBA00009045"/>
    </source>
</evidence>
<sequence>MKTTLSVGLPSYKEVRTNLGVAWRNSPATVLLVACCVGWFLLMQSITGHTPVGDVRAGALVVGTVWRGHIYEFVSSLFVHASWLHLLVNMISLWSLRIVEQIFRWRFFLVVYVLAGIVGNLISVFFFSPGTILLGASGAIFGIFGVILVMSYLGLFTKRTTYWIWFLLAVNLLFDLVQPQINILAHLGGLICGAGLLFLFRNFGNRHMVWKGASYVCIVLIGLAWIGVCARL</sequence>
<evidence type="ECO:0000256" key="1">
    <source>
        <dbReference type="ARBA" id="ARBA00004141"/>
    </source>
</evidence>
<keyword evidence="6 7" id="KW-0472">Membrane</keyword>
<dbReference type="GO" id="GO:0008233">
    <property type="term" value="F:peptidase activity"/>
    <property type="evidence" value="ECO:0007669"/>
    <property type="project" value="UniProtKB-KW"/>
</dbReference>
<comment type="caution">
    <text evidence="9">The sequence shown here is derived from an EMBL/GenBank/DDBJ whole genome shotgun (WGS) entry which is preliminary data.</text>
</comment>
<feature type="transmembrane region" description="Helical" evidence="7">
    <location>
        <begin position="73"/>
        <end position="95"/>
    </location>
</feature>
<dbReference type="Gene3D" id="1.20.1540.10">
    <property type="entry name" value="Rhomboid-like"/>
    <property type="match status" value="1"/>
</dbReference>
<dbReference type="Pfam" id="PF01694">
    <property type="entry name" value="Rhomboid"/>
    <property type="match status" value="1"/>
</dbReference>
<dbReference type="PANTHER" id="PTHR43731">
    <property type="entry name" value="RHOMBOID PROTEASE"/>
    <property type="match status" value="1"/>
</dbReference>
<keyword evidence="10" id="KW-1185">Reference proteome</keyword>
<keyword evidence="9" id="KW-0645">Protease</keyword>
<feature type="transmembrane region" description="Helical" evidence="7">
    <location>
        <begin position="107"/>
        <end position="126"/>
    </location>
</feature>
<feature type="transmembrane region" description="Helical" evidence="7">
    <location>
        <begin position="212"/>
        <end position="228"/>
    </location>
</feature>
<dbReference type="Proteomes" id="UP001229209">
    <property type="component" value="Unassembled WGS sequence"/>
</dbReference>
<feature type="domain" description="Peptidase S54 rhomboid" evidence="8">
    <location>
        <begin position="68"/>
        <end position="201"/>
    </location>
</feature>
<evidence type="ECO:0000256" key="4">
    <source>
        <dbReference type="ARBA" id="ARBA00022801"/>
    </source>
</evidence>
<organism evidence="9 10">
    <name type="scientific">Alicyclobacillus tolerans</name>
    <dbReference type="NCBI Taxonomy" id="90970"/>
    <lineage>
        <taxon>Bacteria</taxon>
        <taxon>Bacillati</taxon>
        <taxon>Bacillota</taxon>
        <taxon>Bacilli</taxon>
        <taxon>Bacillales</taxon>
        <taxon>Alicyclobacillaceae</taxon>
        <taxon>Alicyclobacillus</taxon>
    </lineage>
</organism>
<evidence type="ECO:0000313" key="9">
    <source>
        <dbReference type="EMBL" id="MDP9729007.1"/>
    </source>
</evidence>
<evidence type="ECO:0000256" key="6">
    <source>
        <dbReference type="ARBA" id="ARBA00023136"/>
    </source>
</evidence>
<dbReference type="SUPFAM" id="SSF144091">
    <property type="entry name" value="Rhomboid-like"/>
    <property type="match status" value="1"/>
</dbReference>
<keyword evidence="4 9" id="KW-0378">Hydrolase</keyword>
<feature type="transmembrane region" description="Helical" evidence="7">
    <location>
        <begin position="21"/>
        <end position="42"/>
    </location>
</feature>
<dbReference type="InterPro" id="IPR050925">
    <property type="entry name" value="Rhomboid_protease_S54"/>
</dbReference>
<dbReference type="GO" id="GO:0006508">
    <property type="term" value="P:proteolysis"/>
    <property type="evidence" value="ECO:0007669"/>
    <property type="project" value="UniProtKB-KW"/>
</dbReference>
<proteinExistence type="inferred from homology"/>
<evidence type="ECO:0000256" key="7">
    <source>
        <dbReference type="SAM" id="Phobius"/>
    </source>
</evidence>
<keyword evidence="3 7" id="KW-0812">Transmembrane</keyword>
<dbReference type="InterPro" id="IPR035952">
    <property type="entry name" value="Rhomboid-like_sf"/>
</dbReference>
<dbReference type="PANTHER" id="PTHR43731:SF14">
    <property type="entry name" value="PRESENILIN-ASSOCIATED RHOMBOID-LIKE PROTEIN, MITOCHONDRIAL"/>
    <property type="match status" value="1"/>
</dbReference>
<dbReference type="RefSeq" id="WP_306954691.1">
    <property type="nucleotide sequence ID" value="NZ_JAURUO010000010.1"/>
</dbReference>
<evidence type="ECO:0000259" key="8">
    <source>
        <dbReference type="Pfam" id="PF01694"/>
    </source>
</evidence>
<dbReference type="PROSITE" id="PS51257">
    <property type="entry name" value="PROKAR_LIPOPROTEIN"/>
    <property type="match status" value="1"/>
</dbReference>
<evidence type="ECO:0000313" key="10">
    <source>
        <dbReference type="Proteomes" id="UP001229209"/>
    </source>
</evidence>
<feature type="transmembrane region" description="Helical" evidence="7">
    <location>
        <begin position="132"/>
        <end position="153"/>
    </location>
</feature>
<feature type="transmembrane region" description="Helical" evidence="7">
    <location>
        <begin position="183"/>
        <end position="200"/>
    </location>
</feature>
<name>A0ABT9LXK7_9BACL</name>
<keyword evidence="5 7" id="KW-1133">Transmembrane helix</keyword>
<protein>
    <submittedName>
        <fullName evidence="9">Rhomboid protease GluP</fullName>
        <ecNumber evidence="9">3.4.21.105</ecNumber>
    </submittedName>
</protein>
<dbReference type="EMBL" id="JAURUO010000010">
    <property type="protein sequence ID" value="MDP9729007.1"/>
    <property type="molecule type" value="Genomic_DNA"/>
</dbReference>
<reference evidence="9 10" key="1">
    <citation type="submission" date="2023-07" db="EMBL/GenBank/DDBJ databases">
        <title>Genomic Encyclopedia of Type Strains, Phase IV (KMG-IV): sequencing the most valuable type-strain genomes for metagenomic binning, comparative biology and taxonomic classification.</title>
        <authorList>
            <person name="Goeker M."/>
        </authorList>
    </citation>
    <scope>NUCLEOTIDE SEQUENCE [LARGE SCALE GENOMIC DNA]</scope>
    <source>
        <strain evidence="9 10">DSM 25924</strain>
    </source>
</reference>
<comment type="similarity">
    <text evidence="2">Belongs to the peptidase S54 family.</text>
</comment>
<evidence type="ECO:0000256" key="5">
    <source>
        <dbReference type="ARBA" id="ARBA00022989"/>
    </source>
</evidence>
<dbReference type="EC" id="3.4.21.105" evidence="9"/>
<comment type="subcellular location">
    <subcellularLocation>
        <location evidence="1">Membrane</location>
        <topology evidence="1">Multi-pass membrane protein</topology>
    </subcellularLocation>
</comment>
<accession>A0ABT9LXK7</accession>
<evidence type="ECO:0000256" key="3">
    <source>
        <dbReference type="ARBA" id="ARBA00022692"/>
    </source>
</evidence>
<feature type="transmembrane region" description="Helical" evidence="7">
    <location>
        <begin position="160"/>
        <end position="177"/>
    </location>
</feature>
<gene>
    <name evidence="9" type="ORF">J2S04_001970</name>
</gene>